<dbReference type="GO" id="GO:0016042">
    <property type="term" value="P:lipid catabolic process"/>
    <property type="evidence" value="ECO:0007669"/>
    <property type="project" value="UniProtKB-UniRule"/>
</dbReference>
<feature type="short sequence motif" description="DGA/G" evidence="4">
    <location>
        <begin position="186"/>
        <end position="188"/>
    </location>
</feature>
<accession>A0A495JSG8</accession>
<gene>
    <name evidence="6" type="ORF">BDK92_6368</name>
</gene>
<evidence type="ECO:0000256" key="4">
    <source>
        <dbReference type="PROSITE-ProRule" id="PRU01161"/>
    </source>
</evidence>
<evidence type="ECO:0000313" key="6">
    <source>
        <dbReference type="EMBL" id="RKR91937.1"/>
    </source>
</evidence>
<proteinExistence type="predicted"/>
<evidence type="ECO:0000313" key="7">
    <source>
        <dbReference type="Proteomes" id="UP000277671"/>
    </source>
</evidence>
<dbReference type="PANTHER" id="PTHR14226:SF57">
    <property type="entry name" value="BLR7027 PROTEIN"/>
    <property type="match status" value="1"/>
</dbReference>
<protein>
    <submittedName>
        <fullName evidence="6">NTE family protein</fullName>
    </submittedName>
</protein>
<dbReference type="Pfam" id="PF01734">
    <property type="entry name" value="Patatin"/>
    <property type="match status" value="1"/>
</dbReference>
<dbReference type="GO" id="GO:0016787">
    <property type="term" value="F:hydrolase activity"/>
    <property type="evidence" value="ECO:0007669"/>
    <property type="project" value="UniProtKB-UniRule"/>
</dbReference>
<feature type="active site" description="Proton acceptor" evidence="4">
    <location>
        <position position="186"/>
    </location>
</feature>
<dbReference type="OrthoDB" id="2339873at2"/>
<dbReference type="InterPro" id="IPR050301">
    <property type="entry name" value="NTE"/>
</dbReference>
<dbReference type="SUPFAM" id="SSF52151">
    <property type="entry name" value="FabD/lysophospholipase-like"/>
    <property type="match status" value="1"/>
</dbReference>
<evidence type="ECO:0000256" key="3">
    <source>
        <dbReference type="ARBA" id="ARBA00023098"/>
    </source>
</evidence>
<feature type="short sequence motif" description="GXGXXG" evidence="4">
    <location>
        <begin position="12"/>
        <end position="17"/>
    </location>
</feature>
<dbReference type="InterPro" id="IPR016035">
    <property type="entry name" value="Acyl_Trfase/lysoPLipase"/>
</dbReference>
<evidence type="ECO:0000259" key="5">
    <source>
        <dbReference type="PROSITE" id="PS51635"/>
    </source>
</evidence>
<feature type="domain" description="PNPLA" evidence="5">
    <location>
        <begin position="8"/>
        <end position="199"/>
    </location>
</feature>
<evidence type="ECO:0000256" key="1">
    <source>
        <dbReference type="ARBA" id="ARBA00022801"/>
    </source>
</evidence>
<dbReference type="EMBL" id="RBKT01000001">
    <property type="protein sequence ID" value="RKR91937.1"/>
    <property type="molecule type" value="Genomic_DNA"/>
</dbReference>
<organism evidence="6 7">
    <name type="scientific">Micromonospora pisi</name>
    <dbReference type="NCBI Taxonomy" id="589240"/>
    <lineage>
        <taxon>Bacteria</taxon>
        <taxon>Bacillati</taxon>
        <taxon>Actinomycetota</taxon>
        <taxon>Actinomycetes</taxon>
        <taxon>Micromonosporales</taxon>
        <taxon>Micromonosporaceae</taxon>
        <taxon>Micromonospora</taxon>
    </lineage>
</organism>
<dbReference type="Gene3D" id="3.40.1090.10">
    <property type="entry name" value="Cytosolic phospholipase A2 catalytic domain"/>
    <property type="match status" value="2"/>
</dbReference>
<keyword evidence="2 4" id="KW-0442">Lipid degradation</keyword>
<reference evidence="6 7" key="1">
    <citation type="submission" date="2018-10" db="EMBL/GenBank/DDBJ databases">
        <title>Sequencing the genomes of 1000 actinobacteria strains.</title>
        <authorList>
            <person name="Klenk H.-P."/>
        </authorList>
    </citation>
    <scope>NUCLEOTIDE SEQUENCE [LARGE SCALE GENOMIC DNA]</scope>
    <source>
        <strain evidence="6 7">DSM 45175</strain>
    </source>
</reference>
<dbReference type="AlphaFoldDB" id="A0A495JSG8"/>
<dbReference type="PANTHER" id="PTHR14226">
    <property type="entry name" value="NEUROPATHY TARGET ESTERASE/SWISS CHEESE D.MELANOGASTER"/>
    <property type="match status" value="1"/>
</dbReference>
<sequence length="277" mass="28958">MSTYGRALVLGGGGVTGVAWEIGLLHGLDQCGVDLSLADTVIGTSAGAAVAAQLTGRTPLADIYAAQLDNGSGEIPARIGAGHLVRFMVASAWPGDRRHGRAWLGRAALRAGTISEAERRAVIERRVPDRRWPDRRLLVTAVDTETGVDVVFDADSGVPLIDAVAASCAVPLTWPPVTINGRRYMDGGVRSIANVDLATGHSRVVVIAPASSALRRSDRPRTQAEALGVPHIVVTPDATARAAIGPNMLDPTRRPAAARAGHDQAASIADQVRTVWS</sequence>
<name>A0A495JSG8_9ACTN</name>
<dbReference type="RefSeq" id="WP_121160021.1">
    <property type="nucleotide sequence ID" value="NZ_RBKT01000001.1"/>
</dbReference>
<dbReference type="PROSITE" id="PS51635">
    <property type="entry name" value="PNPLA"/>
    <property type="match status" value="1"/>
</dbReference>
<keyword evidence="7" id="KW-1185">Reference proteome</keyword>
<feature type="short sequence motif" description="GXSXG" evidence="4">
    <location>
        <begin position="43"/>
        <end position="47"/>
    </location>
</feature>
<feature type="active site" description="Nucleophile" evidence="4">
    <location>
        <position position="45"/>
    </location>
</feature>
<keyword evidence="3 4" id="KW-0443">Lipid metabolism</keyword>
<dbReference type="InterPro" id="IPR002641">
    <property type="entry name" value="PNPLA_dom"/>
</dbReference>
<keyword evidence="1 4" id="KW-0378">Hydrolase</keyword>
<evidence type="ECO:0000256" key="2">
    <source>
        <dbReference type="ARBA" id="ARBA00022963"/>
    </source>
</evidence>
<dbReference type="Proteomes" id="UP000277671">
    <property type="component" value="Unassembled WGS sequence"/>
</dbReference>
<comment type="caution">
    <text evidence="6">The sequence shown here is derived from an EMBL/GenBank/DDBJ whole genome shotgun (WGS) entry which is preliminary data.</text>
</comment>